<organism evidence="2 3">
    <name type="scientific">Aliidiomarina minuta</name>
    <dbReference type="NCBI Taxonomy" id="880057"/>
    <lineage>
        <taxon>Bacteria</taxon>
        <taxon>Pseudomonadati</taxon>
        <taxon>Pseudomonadota</taxon>
        <taxon>Gammaproteobacteria</taxon>
        <taxon>Alteromonadales</taxon>
        <taxon>Idiomarinaceae</taxon>
        <taxon>Aliidiomarina</taxon>
    </lineage>
</organism>
<dbReference type="InterPro" id="IPR050706">
    <property type="entry name" value="Cyclic-di-GMP_PDE-like"/>
</dbReference>
<dbReference type="SMART" id="SM00052">
    <property type="entry name" value="EAL"/>
    <property type="match status" value="1"/>
</dbReference>
<accession>A0A432W902</accession>
<dbReference type="SUPFAM" id="SSF141868">
    <property type="entry name" value="EAL domain-like"/>
    <property type="match status" value="1"/>
</dbReference>
<dbReference type="GO" id="GO:0071111">
    <property type="term" value="F:cyclic-guanylate-specific phosphodiesterase activity"/>
    <property type="evidence" value="ECO:0007669"/>
    <property type="project" value="InterPro"/>
</dbReference>
<dbReference type="AlphaFoldDB" id="A0A432W902"/>
<dbReference type="Proteomes" id="UP000288293">
    <property type="component" value="Unassembled WGS sequence"/>
</dbReference>
<dbReference type="InterPro" id="IPR001633">
    <property type="entry name" value="EAL_dom"/>
</dbReference>
<dbReference type="Gene3D" id="3.20.20.450">
    <property type="entry name" value="EAL domain"/>
    <property type="match status" value="1"/>
</dbReference>
<dbReference type="OrthoDB" id="1673646at2"/>
<evidence type="ECO:0000313" key="3">
    <source>
        <dbReference type="Proteomes" id="UP000288293"/>
    </source>
</evidence>
<gene>
    <name evidence="2" type="ORF">CWE09_07090</name>
</gene>
<comment type="caution">
    <text evidence="2">The sequence shown here is derived from an EMBL/GenBank/DDBJ whole genome shotgun (WGS) entry which is preliminary data.</text>
</comment>
<evidence type="ECO:0000259" key="1">
    <source>
        <dbReference type="PROSITE" id="PS50883"/>
    </source>
</evidence>
<keyword evidence="3" id="KW-1185">Reference proteome</keyword>
<feature type="domain" description="EAL" evidence="1">
    <location>
        <begin position="1"/>
        <end position="244"/>
    </location>
</feature>
<protein>
    <submittedName>
        <fullName evidence="2">Diguanylate phosphodiesterase</fullName>
    </submittedName>
</protein>
<name>A0A432W902_9GAMM</name>
<dbReference type="RefSeq" id="WP_126803277.1">
    <property type="nucleotide sequence ID" value="NZ_PIPL01000001.1"/>
</dbReference>
<dbReference type="PROSITE" id="PS50883">
    <property type="entry name" value="EAL"/>
    <property type="match status" value="1"/>
</dbReference>
<dbReference type="EMBL" id="PIPL01000001">
    <property type="protein sequence ID" value="RUO26466.1"/>
    <property type="molecule type" value="Genomic_DNA"/>
</dbReference>
<dbReference type="PANTHER" id="PTHR33121">
    <property type="entry name" value="CYCLIC DI-GMP PHOSPHODIESTERASE PDEF"/>
    <property type="match status" value="1"/>
</dbReference>
<dbReference type="CDD" id="cd01948">
    <property type="entry name" value="EAL"/>
    <property type="match status" value="1"/>
</dbReference>
<proteinExistence type="predicted"/>
<dbReference type="Pfam" id="PF00563">
    <property type="entry name" value="EAL"/>
    <property type="match status" value="1"/>
</dbReference>
<evidence type="ECO:0000313" key="2">
    <source>
        <dbReference type="EMBL" id="RUO26466.1"/>
    </source>
</evidence>
<reference evidence="2 3" key="1">
    <citation type="journal article" date="2011" name="Front. Microbiol.">
        <title>Genomic signatures of strain selection and enhancement in Bacillus atrophaeus var. globigii, a historical biowarfare simulant.</title>
        <authorList>
            <person name="Gibbons H.S."/>
            <person name="Broomall S.M."/>
            <person name="McNew L.A."/>
            <person name="Daligault H."/>
            <person name="Chapman C."/>
            <person name="Bruce D."/>
            <person name="Karavis M."/>
            <person name="Krepps M."/>
            <person name="McGregor P.A."/>
            <person name="Hong C."/>
            <person name="Park K.H."/>
            <person name="Akmal A."/>
            <person name="Feldman A."/>
            <person name="Lin J.S."/>
            <person name="Chang W.E."/>
            <person name="Higgs B.W."/>
            <person name="Demirev P."/>
            <person name="Lindquist J."/>
            <person name="Liem A."/>
            <person name="Fochler E."/>
            <person name="Read T.D."/>
            <person name="Tapia R."/>
            <person name="Johnson S."/>
            <person name="Bishop-Lilly K.A."/>
            <person name="Detter C."/>
            <person name="Han C."/>
            <person name="Sozhamannan S."/>
            <person name="Rosenzweig C.N."/>
            <person name="Skowronski E.W."/>
        </authorList>
    </citation>
    <scope>NUCLEOTIDE SEQUENCE [LARGE SCALE GENOMIC DNA]</scope>
    <source>
        <strain evidence="2 3">MLST1</strain>
    </source>
</reference>
<dbReference type="InterPro" id="IPR035919">
    <property type="entry name" value="EAL_sf"/>
</dbReference>
<sequence length="244" mass="27657">MPTCDECSCHRPLGFGIKMAFQPIVNVTDHSVFAHEALVRGENGEGAGEVIGRVNSQNIYTFDQTCRVCAIETAARVGLPARLSINFMPNAIYDPETCLAKTLQTAKKVNFPHQKIIFEVTEHEKVENHELLVEVFKTYREHGFMTAIDDFGEGYAGLNLLADFQPDLLKLDMKMIRNIHKDRVKKAIFAGIHSVCRDLEITVLAEGIETVDEFQFLQDSGIELMQGYYFQRPELEKASSPKWW</sequence>
<dbReference type="PANTHER" id="PTHR33121:SF15">
    <property type="entry name" value="BLUE LIGHT- AND TEMPERATURE-REGULATED ANTIREPRESSOR BLUF"/>
    <property type="match status" value="1"/>
</dbReference>